<dbReference type="RefSeq" id="WP_089852157.1">
    <property type="nucleotide sequence ID" value="NZ_FPAQ01000055.1"/>
</dbReference>
<dbReference type="EMBL" id="FPAQ01000055">
    <property type="protein sequence ID" value="SFU01419.1"/>
    <property type="molecule type" value="Genomic_DNA"/>
</dbReference>
<evidence type="ECO:0000313" key="1">
    <source>
        <dbReference type="EMBL" id="SFU01419.1"/>
    </source>
</evidence>
<dbReference type="OrthoDB" id="8759063at2"/>
<gene>
    <name evidence="1" type="ORF">SAMN04487956_1557</name>
</gene>
<accession>A0A1I7CQ01</accession>
<protein>
    <submittedName>
        <fullName evidence="1">P2-like prophage tail protein X</fullName>
    </submittedName>
</protein>
<dbReference type="Proteomes" id="UP000199594">
    <property type="component" value="Unassembled WGS sequence"/>
</dbReference>
<evidence type="ECO:0000313" key="2">
    <source>
        <dbReference type="Proteomes" id="UP000199594"/>
    </source>
</evidence>
<organism evidence="1 2">
    <name type="scientific">Halomonas saccharevitans</name>
    <dbReference type="NCBI Taxonomy" id="416872"/>
    <lineage>
        <taxon>Bacteria</taxon>
        <taxon>Pseudomonadati</taxon>
        <taxon>Pseudomonadota</taxon>
        <taxon>Gammaproteobacteria</taxon>
        <taxon>Oceanospirillales</taxon>
        <taxon>Halomonadaceae</taxon>
        <taxon>Halomonas</taxon>
    </lineage>
</organism>
<dbReference type="InterPro" id="IPR008861">
    <property type="entry name" value="GpX-like"/>
</dbReference>
<name>A0A1I7CQ01_9GAMM</name>
<sequence length="70" mass="7332">MPDVRAHQGETLDALCQRVLGRTAGVTEQALALNPGLADLGPVLPHGTLVTLPDEHAAQPAVADTIQLWT</sequence>
<dbReference type="Pfam" id="PF05489">
    <property type="entry name" value="Phage_tail_X"/>
    <property type="match status" value="1"/>
</dbReference>
<proteinExistence type="predicted"/>
<dbReference type="AlphaFoldDB" id="A0A1I7CQ01"/>
<reference evidence="1 2" key="1">
    <citation type="submission" date="2016-10" db="EMBL/GenBank/DDBJ databases">
        <authorList>
            <person name="de Groot N.N."/>
        </authorList>
    </citation>
    <scope>NUCLEOTIDE SEQUENCE [LARGE SCALE GENOMIC DNA]</scope>
    <source>
        <strain evidence="1 2">CGMCC 1.6493</strain>
    </source>
</reference>